<comment type="caution">
    <text evidence="2">The sequence shown here is derived from an EMBL/GenBank/DDBJ whole genome shotgun (WGS) entry which is preliminary data.</text>
</comment>
<accession>A0A5A7UIM4</accession>
<dbReference type="OrthoDB" id="7756796at2759"/>
<proteinExistence type="predicted"/>
<feature type="domain" description="Reverse transcriptase/retrotransposon-derived protein RNase H-like" evidence="1">
    <location>
        <begin position="263"/>
        <end position="314"/>
    </location>
</feature>
<evidence type="ECO:0000313" key="4">
    <source>
        <dbReference type="Proteomes" id="UP000321393"/>
    </source>
</evidence>
<dbReference type="PANTHER" id="PTHR24559">
    <property type="entry name" value="TRANSPOSON TY3-I GAG-POL POLYPROTEIN"/>
    <property type="match status" value="1"/>
</dbReference>
<dbReference type="GO" id="GO:0003964">
    <property type="term" value="F:RNA-directed DNA polymerase activity"/>
    <property type="evidence" value="ECO:0007669"/>
    <property type="project" value="UniProtKB-KW"/>
</dbReference>
<dbReference type="InterPro" id="IPR053134">
    <property type="entry name" value="RNA-dir_DNA_polymerase"/>
</dbReference>
<gene>
    <name evidence="3" type="ORF">E5676_scaffold552G001200</name>
    <name evidence="2" type="ORF">E6C27_scaffold24G001790</name>
</gene>
<dbReference type="EMBL" id="SSTD01009281">
    <property type="protein sequence ID" value="TYK14609.1"/>
    <property type="molecule type" value="Genomic_DNA"/>
</dbReference>
<keyword evidence="2" id="KW-0808">Transferase</keyword>
<evidence type="ECO:0000313" key="3">
    <source>
        <dbReference type="EMBL" id="TYK14609.1"/>
    </source>
</evidence>
<keyword evidence="2" id="KW-0695">RNA-directed DNA polymerase</keyword>
<dbReference type="Pfam" id="PF17919">
    <property type="entry name" value="RT_RNaseH_2"/>
    <property type="match status" value="1"/>
</dbReference>
<dbReference type="Proteomes" id="UP000321393">
    <property type="component" value="Unassembled WGS sequence"/>
</dbReference>
<reference evidence="4 5" key="1">
    <citation type="submission" date="2019-08" db="EMBL/GenBank/DDBJ databases">
        <title>Draft genome sequences of two oriental melons (Cucumis melo L. var makuwa).</title>
        <authorList>
            <person name="Kwon S.-Y."/>
        </authorList>
    </citation>
    <scope>NUCLEOTIDE SEQUENCE [LARGE SCALE GENOMIC DNA]</scope>
    <source>
        <strain evidence="5">cv. Chang Bougi</strain>
        <strain evidence="4">cv. SW 3</strain>
        <tissue evidence="2">Leaf</tissue>
    </source>
</reference>
<keyword evidence="2" id="KW-0548">Nucleotidyltransferase</keyword>
<dbReference type="PANTHER" id="PTHR24559:SF444">
    <property type="entry name" value="REVERSE TRANSCRIPTASE DOMAIN-CONTAINING PROTEIN"/>
    <property type="match status" value="1"/>
</dbReference>
<dbReference type="Proteomes" id="UP000321947">
    <property type="component" value="Unassembled WGS sequence"/>
</dbReference>
<protein>
    <submittedName>
        <fullName evidence="2">Reverse transcriptase</fullName>
    </submittedName>
</protein>
<dbReference type="SUPFAM" id="SSF56672">
    <property type="entry name" value="DNA/RNA polymerases"/>
    <property type="match status" value="1"/>
</dbReference>
<dbReference type="EMBL" id="SSTE01008830">
    <property type="protein sequence ID" value="KAA0054427.1"/>
    <property type="molecule type" value="Genomic_DNA"/>
</dbReference>
<organism evidence="2 4">
    <name type="scientific">Cucumis melo var. makuwa</name>
    <name type="common">Oriental melon</name>
    <dbReference type="NCBI Taxonomy" id="1194695"/>
    <lineage>
        <taxon>Eukaryota</taxon>
        <taxon>Viridiplantae</taxon>
        <taxon>Streptophyta</taxon>
        <taxon>Embryophyta</taxon>
        <taxon>Tracheophyta</taxon>
        <taxon>Spermatophyta</taxon>
        <taxon>Magnoliopsida</taxon>
        <taxon>eudicotyledons</taxon>
        <taxon>Gunneridae</taxon>
        <taxon>Pentapetalae</taxon>
        <taxon>rosids</taxon>
        <taxon>fabids</taxon>
        <taxon>Cucurbitales</taxon>
        <taxon>Cucurbitaceae</taxon>
        <taxon>Benincaseae</taxon>
        <taxon>Cucumis</taxon>
    </lineage>
</organism>
<evidence type="ECO:0000259" key="1">
    <source>
        <dbReference type="Pfam" id="PF17919"/>
    </source>
</evidence>
<dbReference type="InterPro" id="IPR043502">
    <property type="entry name" value="DNA/RNA_pol_sf"/>
</dbReference>
<dbReference type="AlphaFoldDB" id="A0A5A7UIM4"/>
<dbReference type="InterPro" id="IPR043128">
    <property type="entry name" value="Rev_trsase/Diguanyl_cyclase"/>
</dbReference>
<dbReference type="InterPro" id="IPR041577">
    <property type="entry name" value="RT_RNaseH_2"/>
</dbReference>
<name>A0A5A7UIM4_CUCMM</name>
<sequence>MLEPLFEGLAIYTLIDDVLLGNEVLRSYASMDCHKKEVIFRKPSLAEVFFRGERKIVPSSLISPLKAKKLLRKGCTAFLAHVVNMQEEKLKLEDVPIVNEFLDVFPTDLLGLPLDRESELKELKVQLQELIDKEYIRQSVSPWGAPVLFVKKKDGTLRLHIDYRQLIEDTNQLKVRESDIPSEQDQFAMVFIGDILVYSIDRIAHEEHLRIVLRDRHLYAKFSKCEVWLKQVVFLRHVVLADGVSVDPQKVEAIVNWERPTSASESFQELKKRLVTALILTLPVTEKEYVIYCDTSRQGLGCVLMQEEDSNLQTMLEKSKQGPYAKFELRADVVIVKQGRLCVPSISELMDVVLQEAHSSAYTMHLGSTKCYTSETKARRTS</sequence>
<dbReference type="Gene3D" id="3.10.10.10">
    <property type="entry name" value="HIV Type 1 Reverse Transcriptase, subunit A, domain 1"/>
    <property type="match status" value="1"/>
</dbReference>
<evidence type="ECO:0000313" key="5">
    <source>
        <dbReference type="Proteomes" id="UP000321947"/>
    </source>
</evidence>
<dbReference type="Gene3D" id="3.30.70.270">
    <property type="match status" value="1"/>
</dbReference>
<evidence type="ECO:0000313" key="2">
    <source>
        <dbReference type="EMBL" id="KAA0054427.1"/>
    </source>
</evidence>